<dbReference type="AlphaFoldDB" id="A0A9D1KX97"/>
<evidence type="ECO:0000313" key="3">
    <source>
        <dbReference type="Proteomes" id="UP000824164"/>
    </source>
</evidence>
<gene>
    <name evidence="2" type="ORF">IAB63_03105</name>
</gene>
<evidence type="ECO:0000256" key="1">
    <source>
        <dbReference type="SAM" id="Phobius"/>
    </source>
</evidence>
<sequence length="70" mass="8253">MLKTIREMSMKQQLFCFIEFIVTYFSPLLAVFIVPYMCIRKKDKIYRVTPIIGAAVALSFYVVSYLIYNI</sequence>
<name>A0A9D1KX97_9FIRM</name>
<reference evidence="2" key="1">
    <citation type="submission" date="2020-10" db="EMBL/GenBank/DDBJ databases">
        <authorList>
            <person name="Gilroy R."/>
        </authorList>
    </citation>
    <scope>NUCLEOTIDE SEQUENCE</scope>
    <source>
        <strain evidence="2">CHK187-14744</strain>
    </source>
</reference>
<dbReference type="EMBL" id="DVLT01000020">
    <property type="protein sequence ID" value="HIU02225.1"/>
    <property type="molecule type" value="Genomic_DNA"/>
</dbReference>
<proteinExistence type="predicted"/>
<comment type="caution">
    <text evidence="2">The sequence shown here is derived from an EMBL/GenBank/DDBJ whole genome shotgun (WGS) entry which is preliminary data.</text>
</comment>
<feature type="transmembrane region" description="Helical" evidence="1">
    <location>
        <begin position="48"/>
        <end position="68"/>
    </location>
</feature>
<dbReference type="Proteomes" id="UP000824164">
    <property type="component" value="Unassembled WGS sequence"/>
</dbReference>
<reference evidence="2" key="2">
    <citation type="journal article" date="2021" name="PeerJ">
        <title>Extensive microbial diversity within the chicken gut microbiome revealed by metagenomics and culture.</title>
        <authorList>
            <person name="Gilroy R."/>
            <person name="Ravi A."/>
            <person name="Getino M."/>
            <person name="Pursley I."/>
            <person name="Horton D.L."/>
            <person name="Alikhan N.F."/>
            <person name="Baker D."/>
            <person name="Gharbi K."/>
            <person name="Hall N."/>
            <person name="Watson M."/>
            <person name="Adriaenssens E.M."/>
            <person name="Foster-Nyarko E."/>
            <person name="Jarju S."/>
            <person name="Secka A."/>
            <person name="Antonio M."/>
            <person name="Oren A."/>
            <person name="Chaudhuri R.R."/>
            <person name="La Ragione R."/>
            <person name="Hildebrand F."/>
            <person name="Pallen M.J."/>
        </authorList>
    </citation>
    <scope>NUCLEOTIDE SEQUENCE</scope>
    <source>
        <strain evidence="2">CHK187-14744</strain>
    </source>
</reference>
<feature type="transmembrane region" description="Helical" evidence="1">
    <location>
        <begin position="12"/>
        <end position="36"/>
    </location>
</feature>
<protein>
    <submittedName>
        <fullName evidence="2">Uncharacterized protein</fullName>
    </submittedName>
</protein>
<organism evidence="2 3">
    <name type="scientific">Candidatus Onthocola gallistercoris</name>
    <dbReference type="NCBI Taxonomy" id="2840876"/>
    <lineage>
        <taxon>Bacteria</taxon>
        <taxon>Bacillati</taxon>
        <taxon>Bacillota</taxon>
        <taxon>Bacilli</taxon>
        <taxon>Candidatus Onthocola</taxon>
    </lineage>
</organism>
<evidence type="ECO:0000313" key="2">
    <source>
        <dbReference type="EMBL" id="HIU02225.1"/>
    </source>
</evidence>
<keyword evidence="1" id="KW-1133">Transmembrane helix</keyword>
<keyword evidence="1" id="KW-0812">Transmembrane</keyword>
<accession>A0A9D1KX97</accession>
<keyword evidence="1" id="KW-0472">Membrane</keyword>